<keyword evidence="2" id="KW-0238">DNA-binding</keyword>
<evidence type="ECO:0000256" key="2">
    <source>
        <dbReference type="ARBA" id="ARBA00023125"/>
    </source>
</evidence>
<dbReference type="Proteomes" id="UP000030661">
    <property type="component" value="Unassembled WGS sequence"/>
</dbReference>
<dbReference type="Pfam" id="PF00356">
    <property type="entry name" value="LacI"/>
    <property type="match status" value="1"/>
</dbReference>
<keyword evidence="1" id="KW-0805">Transcription regulation</keyword>
<organism evidence="5">
    <name type="scientific">Vecturithrix granuli</name>
    <dbReference type="NCBI Taxonomy" id="1499967"/>
    <lineage>
        <taxon>Bacteria</taxon>
        <taxon>Candidatus Moduliflexota</taxon>
        <taxon>Candidatus Vecturitrichia</taxon>
        <taxon>Candidatus Vecturitrichales</taxon>
        <taxon>Candidatus Vecturitrichaceae</taxon>
        <taxon>Candidatus Vecturithrix</taxon>
    </lineage>
</organism>
<dbReference type="AlphaFoldDB" id="A0A081C6Y5"/>
<dbReference type="InterPro" id="IPR028082">
    <property type="entry name" value="Peripla_BP_I"/>
</dbReference>
<dbReference type="SUPFAM" id="SSF53822">
    <property type="entry name" value="Periplasmic binding protein-like I"/>
    <property type="match status" value="1"/>
</dbReference>
<dbReference type="Pfam" id="PF13377">
    <property type="entry name" value="Peripla_BP_3"/>
    <property type="match status" value="1"/>
</dbReference>
<feature type="domain" description="HTH lacI-type" evidence="4">
    <location>
        <begin position="1"/>
        <end position="32"/>
    </location>
</feature>
<accession>A0A081C6Y5</accession>
<evidence type="ECO:0000313" key="5">
    <source>
        <dbReference type="EMBL" id="GAK60340.1"/>
    </source>
</evidence>
<sequence length="319" mass="35913">MNTVSRALRNKPDVSERTRASIFHLAEELGYVIPQQPPPDNDVLKIGVLIQDILNPYYAKIVQGIEQVLWQERANFLFGCSYRQESREQDLFSYFCQQEVDGLLIGSVVNPEYILEQLEKISLPTIALSQRFQEGKIGYVVNDNRYGAFLATEHLLKLGHIRIAHIAGLDSQSSAGERIRGYQDALTEAGIAFDPILLRTSDNTVESGYYLAKDLLQFVQDISAIFAYNDLLALGAFRAIREAKLKVPADISLVGYDDIAFAEFFEVPLTTVHQPMLEIGRKAAEILLEKIRGNEENPHQIVLKPRLTIRSSTSVCSRK</sequence>
<dbReference type="SMART" id="SM00354">
    <property type="entry name" value="HTH_LACI"/>
    <property type="match status" value="1"/>
</dbReference>
<proteinExistence type="predicted"/>
<dbReference type="STRING" id="1499967.U27_00231"/>
<dbReference type="GO" id="GO:0000976">
    <property type="term" value="F:transcription cis-regulatory region binding"/>
    <property type="evidence" value="ECO:0007669"/>
    <property type="project" value="TreeGrafter"/>
</dbReference>
<dbReference type="Gene3D" id="3.40.50.2300">
    <property type="match status" value="2"/>
</dbReference>
<dbReference type="eggNOG" id="COG1609">
    <property type="taxonomic scope" value="Bacteria"/>
</dbReference>
<dbReference type="CDD" id="cd01392">
    <property type="entry name" value="HTH_LacI"/>
    <property type="match status" value="1"/>
</dbReference>
<keyword evidence="6" id="KW-1185">Reference proteome</keyword>
<reference evidence="5" key="1">
    <citation type="journal article" date="2015" name="PeerJ">
        <title>First genomic representation of candidate bacterial phylum KSB3 points to enhanced environmental sensing as a trigger of wastewater bulking.</title>
        <authorList>
            <person name="Sekiguchi Y."/>
            <person name="Ohashi A."/>
            <person name="Parks D.H."/>
            <person name="Yamauchi T."/>
            <person name="Tyson G.W."/>
            <person name="Hugenholtz P."/>
        </authorList>
    </citation>
    <scope>NUCLEOTIDE SEQUENCE [LARGE SCALE GENOMIC DNA]</scope>
</reference>
<evidence type="ECO:0000313" key="6">
    <source>
        <dbReference type="Proteomes" id="UP000030661"/>
    </source>
</evidence>
<dbReference type="InterPro" id="IPR000843">
    <property type="entry name" value="HTH_LacI"/>
</dbReference>
<protein>
    <submittedName>
        <fullName evidence="5">Transcriptional regulator, LacI family</fullName>
    </submittedName>
</protein>
<evidence type="ECO:0000259" key="4">
    <source>
        <dbReference type="PROSITE" id="PS50932"/>
    </source>
</evidence>
<dbReference type="PROSITE" id="PS50932">
    <property type="entry name" value="HTH_LACI_2"/>
    <property type="match status" value="1"/>
</dbReference>
<evidence type="ECO:0000256" key="3">
    <source>
        <dbReference type="ARBA" id="ARBA00023163"/>
    </source>
</evidence>
<dbReference type="InterPro" id="IPR010982">
    <property type="entry name" value="Lambda_DNA-bd_dom_sf"/>
</dbReference>
<dbReference type="CDD" id="cd06267">
    <property type="entry name" value="PBP1_LacI_sugar_binding-like"/>
    <property type="match status" value="1"/>
</dbReference>
<evidence type="ECO:0000256" key="1">
    <source>
        <dbReference type="ARBA" id="ARBA00023015"/>
    </source>
</evidence>
<dbReference type="PANTHER" id="PTHR30146">
    <property type="entry name" value="LACI-RELATED TRANSCRIPTIONAL REPRESSOR"/>
    <property type="match status" value="1"/>
</dbReference>
<dbReference type="HOGENOM" id="CLU_037628_6_1_0"/>
<dbReference type="GO" id="GO:0003700">
    <property type="term" value="F:DNA-binding transcription factor activity"/>
    <property type="evidence" value="ECO:0007669"/>
    <property type="project" value="TreeGrafter"/>
</dbReference>
<keyword evidence="3" id="KW-0804">Transcription</keyword>
<dbReference type="EMBL" id="DF820472">
    <property type="protein sequence ID" value="GAK60340.1"/>
    <property type="molecule type" value="Genomic_DNA"/>
</dbReference>
<dbReference type="InterPro" id="IPR046335">
    <property type="entry name" value="LacI/GalR-like_sensor"/>
</dbReference>
<dbReference type="PANTHER" id="PTHR30146:SF109">
    <property type="entry name" value="HTH-TYPE TRANSCRIPTIONAL REGULATOR GALS"/>
    <property type="match status" value="1"/>
</dbReference>
<dbReference type="SUPFAM" id="SSF47413">
    <property type="entry name" value="lambda repressor-like DNA-binding domains"/>
    <property type="match status" value="1"/>
</dbReference>
<gene>
    <name evidence="5" type="ORF">U27_00231</name>
</gene>
<dbReference type="Gene3D" id="1.10.260.40">
    <property type="entry name" value="lambda repressor-like DNA-binding domains"/>
    <property type="match status" value="1"/>
</dbReference>
<name>A0A081C6Y5_VECG1</name>